<dbReference type="Proteomes" id="UP001066276">
    <property type="component" value="Chromosome 6"/>
</dbReference>
<feature type="transmembrane region" description="Helical" evidence="3">
    <location>
        <begin position="575"/>
        <end position="600"/>
    </location>
</feature>
<comment type="caution">
    <text evidence="4">The sequence shown here is derived from an EMBL/GenBank/DDBJ whole genome shotgun (WGS) entry which is preliminary data.</text>
</comment>
<gene>
    <name evidence="4" type="ORF">NDU88_004297</name>
</gene>
<keyword evidence="5" id="KW-1185">Reference proteome</keyword>
<dbReference type="AlphaFoldDB" id="A0AAV7QBI1"/>
<name>A0AAV7QBI1_PLEWA</name>
<organism evidence="4 5">
    <name type="scientific">Pleurodeles waltl</name>
    <name type="common">Iberian ribbed newt</name>
    <dbReference type="NCBI Taxonomy" id="8319"/>
    <lineage>
        <taxon>Eukaryota</taxon>
        <taxon>Metazoa</taxon>
        <taxon>Chordata</taxon>
        <taxon>Craniata</taxon>
        <taxon>Vertebrata</taxon>
        <taxon>Euteleostomi</taxon>
        <taxon>Amphibia</taxon>
        <taxon>Batrachia</taxon>
        <taxon>Caudata</taxon>
        <taxon>Salamandroidea</taxon>
        <taxon>Salamandridae</taxon>
        <taxon>Pleurodelinae</taxon>
        <taxon>Pleurodeles</taxon>
    </lineage>
</organism>
<evidence type="ECO:0000313" key="4">
    <source>
        <dbReference type="EMBL" id="KAJ1137901.1"/>
    </source>
</evidence>
<keyword evidence="3" id="KW-0472">Membrane</keyword>
<reference evidence="4" key="1">
    <citation type="journal article" date="2022" name="bioRxiv">
        <title>Sequencing and chromosome-scale assembly of the giantPleurodeles waltlgenome.</title>
        <authorList>
            <person name="Brown T."/>
            <person name="Elewa A."/>
            <person name="Iarovenko S."/>
            <person name="Subramanian E."/>
            <person name="Araus A.J."/>
            <person name="Petzold A."/>
            <person name="Susuki M."/>
            <person name="Suzuki K.-i.T."/>
            <person name="Hayashi T."/>
            <person name="Toyoda A."/>
            <person name="Oliveira C."/>
            <person name="Osipova E."/>
            <person name="Leigh N.D."/>
            <person name="Simon A."/>
            <person name="Yun M.H."/>
        </authorList>
    </citation>
    <scope>NUCLEOTIDE SEQUENCE</scope>
    <source>
        <strain evidence="4">20211129_DDA</strain>
        <tissue evidence="4">Liver</tissue>
    </source>
</reference>
<evidence type="ECO:0000256" key="1">
    <source>
        <dbReference type="SAM" id="Coils"/>
    </source>
</evidence>
<proteinExistence type="predicted"/>
<accession>A0AAV7QBI1</accession>
<evidence type="ECO:0000313" key="5">
    <source>
        <dbReference type="Proteomes" id="UP001066276"/>
    </source>
</evidence>
<keyword evidence="3" id="KW-0812">Transmembrane</keyword>
<protein>
    <submittedName>
        <fullName evidence="4">Uncharacterized protein</fullName>
    </submittedName>
</protein>
<evidence type="ECO:0000256" key="2">
    <source>
        <dbReference type="SAM" id="MobiDB-lite"/>
    </source>
</evidence>
<keyword evidence="3" id="KW-1133">Transmembrane helix</keyword>
<keyword evidence="1" id="KW-0175">Coiled coil</keyword>
<feature type="coiled-coil region" evidence="1">
    <location>
        <begin position="5"/>
        <end position="39"/>
    </location>
</feature>
<dbReference type="EMBL" id="JANPWB010000010">
    <property type="protein sequence ID" value="KAJ1137901.1"/>
    <property type="molecule type" value="Genomic_DNA"/>
</dbReference>
<sequence>MILIVETARELIETLATEIQTLEEDLKNQDSVLEAKKQLEMVNQELDSFDAYLTKRKSDKLRVDIRWFTQEKAYPYLSDKYYQNYNQTGQSSDRRFWTSKKIVTFSDTSESEGEGTSNRLEQSDNRSPYHDGFNQSNRFFISERIATDQIQRPTERQILQYRQSYTFSADEETTIREGLDPTPVFNLTSFQLDTDMETILKKGLSFVPSVPINYFGLFTDLHAFFRRIRLRRFFENRSNIIENNLSWLKPISTFTPSLDMVGPEIRIFENLVLEKVKKLCKFTPKPDPNLTKNEQQALLRLQQNKNIVIKPCNKGGGIVLLETDQYKQKVNLMLGVSEHYSKANNSWQKEVKKVIQEMSLGFTITNMNCGPSLPSRAVAGGPSWVSWAVACGALLASWAVAGGGLLGSDSGDGGGLLGSDSGGGLLASDDGAGGGLLASDDGSGGGLLGSDDGAGGGLLGSDSGGGLLGSDDGAGLLGSDSGGGLLASDDGAGGGLLASDDGLLASDDGAGGGLLGSDSGGGLLASDDGAGLLGSDSGGGLLASDNGAGGGLLASDDGAAVASWPVTMGLVGASWPVTLGLAVASWAAGMMAVFSAVLLLPDFGDFF</sequence>
<evidence type="ECO:0000256" key="3">
    <source>
        <dbReference type="SAM" id="Phobius"/>
    </source>
</evidence>
<feature type="region of interest" description="Disordered" evidence="2">
    <location>
        <begin position="107"/>
        <end position="131"/>
    </location>
</feature>